<keyword evidence="1" id="KW-1133">Transmembrane helix</keyword>
<keyword evidence="1" id="KW-0472">Membrane</keyword>
<dbReference type="EMBL" id="CP127247">
    <property type="protein sequence ID" value="WIY23361.1"/>
    <property type="molecule type" value="Genomic_DNA"/>
</dbReference>
<accession>A0A9Y2KWL7</accession>
<sequence length="77" mass="8380">MAETKGFPWVRAIAIAAIIALFVADYAFNILAKPPPWWAYLVPGLLALGIEGPAVGRLLMQVVRGTARISQEEDSEK</sequence>
<organism evidence="2 3">
    <name type="scientific">Parasedimentitalea psychrophila</name>
    <dbReference type="NCBI Taxonomy" id="2997337"/>
    <lineage>
        <taxon>Bacteria</taxon>
        <taxon>Pseudomonadati</taxon>
        <taxon>Pseudomonadota</taxon>
        <taxon>Alphaproteobacteria</taxon>
        <taxon>Rhodobacterales</taxon>
        <taxon>Paracoccaceae</taxon>
        <taxon>Parasedimentitalea</taxon>
    </lineage>
</organism>
<dbReference type="KEGG" id="ppso:QPJ95_11860"/>
<evidence type="ECO:0000313" key="2">
    <source>
        <dbReference type="EMBL" id="WIY23361.1"/>
    </source>
</evidence>
<proteinExistence type="predicted"/>
<protein>
    <submittedName>
        <fullName evidence="2">Uncharacterized protein</fullName>
    </submittedName>
</protein>
<dbReference type="AlphaFoldDB" id="A0A9Y2KWL7"/>
<feature type="transmembrane region" description="Helical" evidence="1">
    <location>
        <begin position="37"/>
        <end position="60"/>
    </location>
</feature>
<dbReference type="RefSeq" id="WP_270918033.1">
    <property type="nucleotide sequence ID" value="NZ_CP127247.1"/>
</dbReference>
<keyword evidence="1" id="KW-0812">Transmembrane</keyword>
<keyword evidence="3" id="KW-1185">Reference proteome</keyword>
<name>A0A9Y2KWL7_9RHOB</name>
<evidence type="ECO:0000256" key="1">
    <source>
        <dbReference type="SAM" id="Phobius"/>
    </source>
</evidence>
<gene>
    <name evidence="2" type="ORF">QPJ95_11860</name>
</gene>
<dbReference type="Proteomes" id="UP001238334">
    <property type="component" value="Chromosome"/>
</dbReference>
<feature type="transmembrane region" description="Helical" evidence="1">
    <location>
        <begin position="12"/>
        <end position="31"/>
    </location>
</feature>
<evidence type="ECO:0000313" key="3">
    <source>
        <dbReference type="Proteomes" id="UP001238334"/>
    </source>
</evidence>
<reference evidence="2 3" key="1">
    <citation type="submission" date="2023-06" db="EMBL/GenBank/DDBJ databases">
        <title>Parasedimentitalea psychrophila sp. nov., a psychrophilic bacterium isolated from deep-sea sediment.</title>
        <authorList>
            <person name="Li A."/>
        </authorList>
    </citation>
    <scope>NUCLEOTIDE SEQUENCE [LARGE SCALE GENOMIC DNA]</scope>
    <source>
        <strain evidence="2 3">QS115</strain>
    </source>
</reference>